<comment type="subcellular location">
    <subcellularLocation>
        <location evidence="1">Membrane</location>
        <topology evidence="1">Multi-pass membrane protein</topology>
    </subcellularLocation>
</comment>
<feature type="transmembrane region" description="Helical" evidence="6">
    <location>
        <begin position="59"/>
        <end position="78"/>
    </location>
</feature>
<protein>
    <recommendedName>
        <fullName evidence="7">MARVEL domain-containing protein</fullName>
    </recommendedName>
</protein>
<feature type="domain" description="MARVEL" evidence="7">
    <location>
        <begin position="49"/>
        <end position="192"/>
    </location>
</feature>
<keyword evidence="2 5" id="KW-0812">Transmembrane</keyword>
<name>A0AAV2S7F5_MEGNR</name>
<gene>
    <name evidence="8" type="ORF">MNOR_LOCUS32684</name>
</gene>
<comment type="caution">
    <text evidence="8">The sequence shown here is derived from an EMBL/GenBank/DDBJ whole genome shotgun (WGS) entry which is preliminary data.</text>
</comment>
<dbReference type="GO" id="GO:0016020">
    <property type="term" value="C:membrane"/>
    <property type="evidence" value="ECO:0007669"/>
    <property type="project" value="UniProtKB-SubCell"/>
</dbReference>
<evidence type="ECO:0000313" key="9">
    <source>
        <dbReference type="Proteomes" id="UP001497623"/>
    </source>
</evidence>
<dbReference type="EMBL" id="CAXKWB010045002">
    <property type="protein sequence ID" value="CAL4161811.1"/>
    <property type="molecule type" value="Genomic_DNA"/>
</dbReference>
<keyword evidence="9" id="KW-1185">Reference proteome</keyword>
<dbReference type="Proteomes" id="UP001497623">
    <property type="component" value="Unassembled WGS sequence"/>
</dbReference>
<organism evidence="8 9">
    <name type="scientific">Meganyctiphanes norvegica</name>
    <name type="common">Northern krill</name>
    <name type="synonym">Thysanopoda norvegica</name>
    <dbReference type="NCBI Taxonomy" id="48144"/>
    <lineage>
        <taxon>Eukaryota</taxon>
        <taxon>Metazoa</taxon>
        <taxon>Ecdysozoa</taxon>
        <taxon>Arthropoda</taxon>
        <taxon>Crustacea</taxon>
        <taxon>Multicrustacea</taxon>
        <taxon>Malacostraca</taxon>
        <taxon>Eumalacostraca</taxon>
        <taxon>Eucarida</taxon>
        <taxon>Euphausiacea</taxon>
        <taxon>Euphausiidae</taxon>
        <taxon>Meganyctiphanes</taxon>
    </lineage>
</organism>
<sequence>MYQQPTVGFIPTQPQQVTVIQPTQYRGVASSPGIEVCGCTVCPCIHLGFLRSHAGWLKLIELILCAICQSLVLEYGVAYADTIGSSVNTFLTTTSACLLLILLLIFSYIISANSFNLIRASVLEVLFNSVACALYILSSAHLSWGVQTYLAEIYRTKIAFSAYPAMTACYVLGFVAGIVHGIDAFLNQRHRSRLP</sequence>
<dbReference type="PROSITE" id="PS51225">
    <property type="entry name" value="MARVEL"/>
    <property type="match status" value="1"/>
</dbReference>
<evidence type="ECO:0000256" key="4">
    <source>
        <dbReference type="ARBA" id="ARBA00023136"/>
    </source>
</evidence>
<feature type="transmembrane region" description="Helical" evidence="6">
    <location>
        <begin position="90"/>
        <end position="110"/>
    </location>
</feature>
<dbReference type="Pfam" id="PF01284">
    <property type="entry name" value="MARVEL"/>
    <property type="match status" value="1"/>
</dbReference>
<dbReference type="AlphaFoldDB" id="A0AAV2S7F5"/>
<dbReference type="InterPro" id="IPR008253">
    <property type="entry name" value="Marvel"/>
</dbReference>
<feature type="transmembrane region" description="Helical" evidence="6">
    <location>
        <begin position="122"/>
        <end position="142"/>
    </location>
</feature>
<evidence type="ECO:0000259" key="7">
    <source>
        <dbReference type="PROSITE" id="PS51225"/>
    </source>
</evidence>
<evidence type="ECO:0000256" key="5">
    <source>
        <dbReference type="PROSITE-ProRule" id="PRU00581"/>
    </source>
</evidence>
<keyword evidence="3 6" id="KW-1133">Transmembrane helix</keyword>
<evidence type="ECO:0000313" key="8">
    <source>
        <dbReference type="EMBL" id="CAL4161811.1"/>
    </source>
</evidence>
<proteinExistence type="predicted"/>
<keyword evidence="4 5" id="KW-0472">Membrane</keyword>
<evidence type="ECO:0000256" key="2">
    <source>
        <dbReference type="ARBA" id="ARBA00022692"/>
    </source>
</evidence>
<reference evidence="8 9" key="1">
    <citation type="submission" date="2024-05" db="EMBL/GenBank/DDBJ databases">
        <authorList>
            <person name="Wallberg A."/>
        </authorList>
    </citation>
    <scope>NUCLEOTIDE SEQUENCE [LARGE SCALE GENOMIC DNA]</scope>
</reference>
<feature type="transmembrane region" description="Helical" evidence="6">
    <location>
        <begin position="162"/>
        <end position="186"/>
    </location>
</feature>
<evidence type="ECO:0000256" key="3">
    <source>
        <dbReference type="ARBA" id="ARBA00022989"/>
    </source>
</evidence>
<accession>A0AAV2S7F5</accession>
<evidence type="ECO:0000256" key="6">
    <source>
        <dbReference type="SAM" id="Phobius"/>
    </source>
</evidence>
<evidence type="ECO:0000256" key="1">
    <source>
        <dbReference type="ARBA" id="ARBA00004141"/>
    </source>
</evidence>